<dbReference type="SUPFAM" id="SSF69118">
    <property type="entry name" value="AhpD-like"/>
    <property type="match status" value="1"/>
</dbReference>
<dbReference type="STRING" id="1121428.DESHY_50057"/>
<dbReference type="GO" id="GO:0051920">
    <property type="term" value="F:peroxiredoxin activity"/>
    <property type="evidence" value="ECO:0007669"/>
    <property type="project" value="InterPro"/>
</dbReference>
<dbReference type="PANTHER" id="PTHR33930:SF2">
    <property type="entry name" value="BLR3452 PROTEIN"/>
    <property type="match status" value="1"/>
</dbReference>
<dbReference type="EMBL" id="CAOS01000012">
    <property type="protein sequence ID" value="CCO08749.1"/>
    <property type="molecule type" value="Genomic_DNA"/>
</dbReference>
<organism evidence="2 3">
    <name type="scientific">Desulforamulus hydrothermalis Lam5 = DSM 18033</name>
    <dbReference type="NCBI Taxonomy" id="1121428"/>
    <lineage>
        <taxon>Bacteria</taxon>
        <taxon>Bacillati</taxon>
        <taxon>Bacillota</taxon>
        <taxon>Clostridia</taxon>
        <taxon>Eubacteriales</taxon>
        <taxon>Peptococcaceae</taxon>
        <taxon>Desulforamulus</taxon>
    </lineage>
</organism>
<dbReference type="Pfam" id="PF02627">
    <property type="entry name" value="CMD"/>
    <property type="match status" value="1"/>
</dbReference>
<feature type="domain" description="Carboxymuconolactone decarboxylase-like" evidence="1">
    <location>
        <begin position="30"/>
        <end position="109"/>
    </location>
</feature>
<dbReference type="InterPro" id="IPR029032">
    <property type="entry name" value="AhpD-like"/>
</dbReference>
<keyword evidence="3" id="KW-1185">Reference proteome</keyword>
<sequence length="117" mass="12404">MANTSFRSCRKGRWKMDLTKILQRLQEEKPAVAAAIGDLRQAVLMNSSLDDKTANLIAVGIATALRNPDALRGHLKLARAAGANRDEAIGAVLMAIPGGGVPAALAALPEVWELYDA</sequence>
<dbReference type="Proteomes" id="UP000009315">
    <property type="component" value="Unassembled WGS sequence"/>
</dbReference>
<dbReference type="Gene3D" id="1.20.1290.10">
    <property type="entry name" value="AhpD-like"/>
    <property type="match status" value="1"/>
</dbReference>
<name>K8DZY4_9FIRM</name>
<dbReference type="eggNOG" id="COG0599">
    <property type="taxonomic scope" value="Bacteria"/>
</dbReference>
<comment type="caution">
    <text evidence="2">The sequence shown here is derived from an EMBL/GenBank/DDBJ whole genome shotgun (WGS) entry which is preliminary data.</text>
</comment>
<evidence type="ECO:0000313" key="2">
    <source>
        <dbReference type="EMBL" id="CCO08749.1"/>
    </source>
</evidence>
<evidence type="ECO:0000259" key="1">
    <source>
        <dbReference type="Pfam" id="PF02627"/>
    </source>
</evidence>
<protein>
    <submittedName>
        <fullName evidence="2">Carboxymuconolactone decarboxylase</fullName>
    </submittedName>
</protein>
<proteinExistence type="predicted"/>
<accession>K8DZY4</accession>
<evidence type="ECO:0000313" key="3">
    <source>
        <dbReference type="Proteomes" id="UP000009315"/>
    </source>
</evidence>
<dbReference type="PANTHER" id="PTHR33930">
    <property type="entry name" value="ALKYL HYDROPEROXIDE REDUCTASE AHPD"/>
    <property type="match status" value="1"/>
</dbReference>
<dbReference type="InterPro" id="IPR003779">
    <property type="entry name" value="CMD-like"/>
</dbReference>
<gene>
    <name evidence="2" type="ORF">DESHY_50057</name>
</gene>
<dbReference type="AlphaFoldDB" id="K8DZY4"/>
<reference evidence="2 3" key="1">
    <citation type="journal article" date="2013" name="Genome Announc.">
        <title>Genome Sequence of the Sulfate-Reducing Bacterium Desulfotomaculum hydrothermale Lam5(T).</title>
        <authorList>
            <person name="Amin O."/>
            <person name="Fardeau M.L."/>
            <person name="Valette O."/>
            <person name="Hirschler-Rea A."/>
            <person name="Barbe V."/>
            <person name="Medigue C."/>
            <person name="Vacherie B."/>
            <person name="Ollivier B."/>
            <person name="Bertin P.N."/>
            <person name="Dolla A."/>
        </authorList>
    </citation>
    <scope>NUCLEOTIDE SEQUENCE [LARGE SCALE GENOMIC DNA]</scope>
    <source>
        <strain evidence="3">Lam5 / DSM 18033</strain>
    </source>
</reference>